<organism evidence="1">
    <name type="scientific">hydrothermal vent metagenome</name>
    <dbReference type="NCBI Taxonomy" id="652676"/>
    <lineage>
        <taxon>unclassified sequences</taxon>
        <taxon>metagenomes</taxon>
        <taxon>ecological metagenomes</taxon>
    </lineage>
</organism>
<proteinExistence type="predicted"/>
<name>A0A3B1B8H6_9ZZZZ</name>
<reference evidence="1" key="1">
    <citation type="submission" date="2018-06" db="EMBL/GenBank/DDBJ databases">
        <authorList>
            <person name="Zhirakovskaya E."/>
        </authorList>
    </citation>
    <scope>NUCLEOTIDE SEQUENCE</scope>
</reference>
<evidence type="ECO:0000313" key="1">
    <source>
        <dbReference type="EMBL" id="VAX06620.1"/>
    </source>
</evidence>
<accession>A0A3B1B8H6</accession>
<dbReference type="EMBL" id="UOFW01000170">
    <property type="protein sequence ID" value="VAX06620.1"/>
    <property type="molecule type" value="Genomic_DNA"/>
</dbReference>
<sequence length="38" mass="4449">MRFTDHFMDEIRARITISNVVGRAVQWDRKKTNAGRGD</sequence>
<protein>
    <submittedName>
        <fullName evidence="1">Uncharacterized protein</fullName>
    </submittedName>
</protein>
<gene>
    <name evidence="1" type="ORF">MNBD_ALPHA03-123</name>
</gene>
<feature type="non-terminal residue" evidence="1">
    <location>
        <position position="38"/>
    </location>
</feature>
<dbReference type="AlphaFoldDB" id="A0A3B1B8H6"/>